<evidence type="ECO:0000313" key="9">
    <source>
        <dbReference type="EMBL" id="AEG66929.1"/>
    </source>
</evidence>
<evidence type="ECO:0000256" key="1">
    <source>
        <dbReference type="ARBA" id="ARBA00004141"/>
    </source>
</evidence>
<dbReference type="SFLD" id="SFLDS00052">
    <property type="entry name" value="Ferric_Reductase_Domain"/>
    <property type="match status" value="1"/>
</dbReference>
<feature type="transmembrane region" description="Helical" evidence="7">
    <location>
        <begin position="537"/>
        <end position="555"/>
    </location>
</feature>
<feature type="region of interest" description="Disordered" evidence="6">
    <location>
        <begin position="935"/>
        <end position="1008"/>
    </location>
</feature>
<dbReference type="EMBL" id="JF830585">
    <property type="protein sequence ID" value="AEG66929.1"/>
    <property type="molecule type" value="Genomic_DNA"/>
</dbReference>
<dbReference type="AlphaFoldDB" id="F6MIH5"/>
<keyword evidence="2 7" id="KW-0812">Transmembrane</keyword>
<evidence type="ECO:0000256" key="7">
    <source>
        <dbReference type="SAM" id="Phobius"/>
    </source>
</evidence>
<dbReference type="SUPFAM" id="SSF63380">
    <property type="entry name" value="Riboflavin synthase domain-like"/>
    <property type="match status" value="1"/>
</dbReference>
<feature type="transmembrane region" description="Helical" evidence="7">
    <location>
        <begin position="364"/>
        <end position="393"/>
    </location>
</feature>
<dbReference type="InterPro" id="IPR013121">
    <property type="entry name" value="Fe_red_NAD-bd_6"/>
</dbReference>
<feature type="transmembrane region" description="Helical" evidence="7">
    <location>
        <begin position="104"/>
        <end position="125"/>
    </location>
</feature>
<feature type="compositionally biased region" description="Acidic residues" evidence="6">
    <location>
        <begin position="940"/>
        <end position="952"/>
    </location>
</feature>
<dbReference type="FunFam" id="3.40.50.80:FF:000202">
    <property type="entry name" value="Putative ferric reductase"/>
    <property type="match status" value="1"/>
</dbReference>
<feature type="transmembrane region" description="Helical" evidence="7">
    <location>
        <begin position="461"/>
        <end position="486"/>
    </location>
</feature>
<keyword evidence="5 7" id="KW-0472">Membrane</keyword>
<dbReference type="Pfam" id="PF08022">
    <property type="entry name" value="FAD_binding_8"/>
    <property type="match status" value="1"/>
</dbReference>
<dbReference type="CDD" id="cd06186">
    <property type="entry name" value="NOX_Duox_like_FAD_NADP"/>
    <property type="match status" value="1"/>
</dbReference>
<feature type="domain" description="FAD-binding FR-type" evidence="8">
    <location>
        <begin position="581"/>
        <end position="700"/>
    </location>
</feature>
<evidence type="ECO:0000256" key="6">
    <source>
        <dbReference type="SAM" id="MobiDB-lite"/>
    </source>
</evidence>
<dbReference type="InterPro" id="IPR013130">
    <property type="entry name" value="Fe3_Rdtase_TM_dom"/>
</dbReference>
<evidence type="ECO:0000256" key="5">
    <source>
        <dbReference type="ARBA" id="ARBA00023136"/>
    </source>
</evidence>
<dbReference type="SFLD" id="SFLDG01168">
    <property type="entry name" value="Ferric_reductase_subgroup_(FRE"/>
    <property type="match status" value="1"/>
</dbReference>
<keyword evidence="4" id="KW-0560">Oxidoreductase</keyword>
<organism evidence="9">
    <name type="scientific">Leishmania amazonensis</name>
    <dbReference type="NCBI Taxonomy" id="5659"/>
    <lineage>
        <taxon>Eukaryota</taxon>
        <taxon>Discoba</taxon>
        <taxon>Euglenozoa</taxon>
        <taxon>Kinetoplastea</taxon>
        <taxon>Metakinetoplastina</taxon>
        <taxon>Trypanosomatida</taxon>
        <taxon>Trypanosomatidae</taxon>
        <taxon>Leishmaniinae</taxon>
        <taxon>Leishmania</taxon>
    </lineage>
</organism>
<accession>F6MIH5</accession>
<dbReference type="InterPro" id="IPR017938">
    <property type="entry name" value="Riboflavin_synthase-like_b-brl"/>
</dbReference>
<sequence>MMHIAPLTLTAQLCYLIGGTVLCVFFTVFGYLVWRTQGYYQLTPEGQRRSAGFTPNGIAGITSVFTFAGLAVVLLIETTLFYVRYAFHPSHKGRYWTMHRYASVILQAALGILYVATGVALLVKWGGNAARCAFMFCLGVDKYPETPLTRGANFNSLLSVIIFFVLVPTGLVLLYRVFTTVMLQRAAKAVRERDAASVAAGARVSSSTSDQSTGEGKTSPERVGDAIAAVATEANPMAKPVSMRPFQAKSRVKQVCRLVGVLIGILVCAILSFWLPNDSRRFNSNSIASFARNSISRERRTTDTTVPEMPDAWFRTGQIRVSDDLTLKLFPGNVFFYAYLLMTAIVVLVLRLTQRGRYWMQRRILLCACFTYGEAAFVTATALLSVMFFIYWLHDHNYKQTWTLTANESAQIEAPERWGRGLGQLAILFLSLLLLPVGRQSVVVSVLGVSRDGMLWFHRAVGYAMLAATVGHIVAFYVSYASFGYLMQNLNTVTNRVCKKGVFDDYSVLVVTWTTWFLLIAMGIFAFNLVRRRHYELFYYTHLAATYMTLPAMVFHASAGWMYMLPGMTVFLSDQLVRLWQRSAVVRVVRARVISDDTIELAFSMPGRWDMRRVHPGQYVLVCVPELTALQWHPFTLTNVVDEESVAVGSSKVSATGTVFYLHVKSMGPKTWTGRLYDLVSRGEEITMAVEGPCGTPVDYRHYDHIVLVAGGIGATPCVSILGSLLRQCHALGHSGASPRVDLIWSTRSARHVKAVADMLQMPMRYGNVLCQPETPTALLKKTDTYAAPEDITKDVRLNAEISQPANRLEQDEPLDGELGVVSEGVRNADDAVDNFFLDVYVTRVTELQQFFNGDACLGDQCSPKSFSLSPRKGVVELDGEPGSCAEVIGSTENAFYSALSWEQKTAAAATPGPDSKANDEGEAEEEMVFSLASMGSEREDVDPTSAEDCEDRIEGASESTARKKERKVVGDTASTTDEEGALVPNGLSKSTPSSATKSSEGLHDSDGSGSGCVALKLHLGRPDVDRLIREALKRPGSGVPKSSRLDRARTLLFVCGPNSLVRQVTSSGAQLGVAVHQEEFCF</sequence>
<dbReference type="Pfam" id="PF01794">
    <property type="entry name" value="Ferric_reduct"/>
    <property type="match status" value="1"/>
</dbReference>
<feature type="transmembrane region" description="Helical" evidence="7">
    <location>
        <begin position="506"/>
        <end position="530"/>
    </location>
</feature>
<dbReference type="InterPro" id="IPR013112">
    <property type="entry name" value="FAD-bd_8"/>
</dbReference>
<reference evidence="9" key="1">
    <citation type="journal article" date="2011" name="J. Biol. Chem.">
        <title>LFR1 Ferric Iron Reductase of Leishmania amazonensis Is Essential for the Generation of Infective Parasite Forms.</title>
        <authorList>
            <person name="Flannery A.R."/>
            <person name="Huynh C."/>
            <person name="Mittra B."/>
            <person name="Mortara R.A."/>
            <person name="Andrews N.W."/>
        </authorList>
    </citation>
    <scope>NUCLEOTIDE SEQUENCE</scope>
    <source>
        <strain evidence="9">IFLA/BR/67/PH8</strain>
    </source>
</reference>
<dbReference type="PANTHER" id="PTHR11972:SF69">
    <property type="entry name" value="FERRIC REDUCTION OXIDASE 6-RELATED"/>
    <property type="match status" value="1"/>
</dbReference>
<feature type="transmembrane region" description="Helical" evidence="7">
    <location>
        <begin position="58"/>
        <end position="83"/>
    </location>
</feature>
<dbReference type="GO" id="GO:0016491">
    <property type="term" value="F:oxidoreductase activity"/>
    <property type="evidence" value="ECO:0007669"/>
    <property type="project" value="UniProtKB-KW"/>
</dbReference>
<dbReference type="Gene3D" id="3.40.50.80">
    <property type="entry name" value="Nucleotide-binding domain of ferredoxin-NADP reductase (FNR) module"/>
    <property type="match status" value="2"/>
</dbReference>
<feature type="transmembrane region" description="Helical" evidence="7">
    <location>
        <begin position="157"/>
        <end position="178"/>
    </location>
</feature>
<name>F6MIH5_LEIAM</name>
<proteinExistence type="predicted"/>
<dbReference type="PROSITE" id="PS51384">
    <property type="entry name" value="FAD_FR"/>
    <property type="match status" value="1"/>
</dbReference>
<feature type="transmembrane region" description="Helical" evidence="7">
    <location>
        <begin position="425"/>
        <end position="449"/>
    </location>
</feature>
<dbReference type="InterPro" id="IPR050369">
    <property type="entry name" value="RBOH/FRE"/>
</dbReference>
<feature type="transmembrane region" description="Helical" evidence="7">
    <location>
        <begin position="12"/>
        <end position="34"/>
    </location>
</feature>
<keyword evidence="3 7" id="KW-1133">Transmembrane helix</keyword>
<evidence type="ECO:0000256" key="3">
    <source>
        <dbReference type="ARBA" id="ARBA00022989"/>
    </source>
</evidence>
<comment type="subcellular location">
    <subcellularLocation>
        <location evidence="1">Membrane</location>
        <topology evidence="1">Multi-pass membrane protein</topology>
    </subcellularLocation>
</comment>
<protein>
    <submittedName>
        <fullName evidence="9">Ferric reductase</fullName>
    </submittedName>
</protein>
<dbReference type="VEuPathDB" id="TriTrypDB:LAMAPH8_000630700"/>
<dbReference type="GO" id="GO:0005886">
    <property type="term" value="C:plasma membrane"/>
    <property type="evidence" value="ECO:0007669"/>
    <property type="project" value="TreeGrafter"/>
</dbReference>
<feature type="transmembrane region" description="Helical" evidence="7">
    <location>
        <begin position="334"/>
        <end position="352"/>
    </location>
</feature>
<feature type="region of interest" description="Disordered" evidence="6">
    <location>
        <begin position="201"/>
        <end position="222"/>
    </location>
</feature>
<feature type="transmembrane region" description="Helical" evidence="7">
    <location>
        <begin position="255"/>
        <end position="275"/>
    </location>
</feature>
<dbReference type="PANTHER" id="PTHR11972">
    <property type="entry name" value="NADPH OXIDASE"/>
    <property type="match status" value="1"/>
</dbReference>
<dbReference type="InterPro" id="IPR017927">
    <property type="entry name" value="FAD-bd_FR_type"/>
</dbReference>
<evidence type="ECO:0000259" key="8">
    <source>
        <dbReference type="PROSITE" id="PS51384"/>
    </source>
</evidence>
<dbReference type="VEuPathDB" id="TriTrypDB:LAMA_000601400"/>
<gene>
    <name evidence="9" type="primary">LFR1</name>
</gene>
<feature type="compositionally biased region" description="Low complexity" evidence="6">
    <location>
        <begin position="989"/>
        <end position="1000"/>
    </location>
</feature>
<evidence type="ECO:0000256" key="4">
    <source>
        <dbReference type="ARBA" id="ARBA00023002"/>
    </source>
</evidence>
<dbReference type="Pfam" id="PF08030">
    <property type="entry name" value="NAD_binding_6"/>
    <property type="match status" value="2"/>
</dbReference>
<dbReference type="Gene3D" id="2.40.30.10">
    <property type="entry name" value="Translation factors"/>
    <property type="match status" value="1"/>
</dbReference>
<dbReference type="SUPFAM" id="SSF52343">
    <property type="entry name" value="Ferredoxin reductase-like, C-terminal NADP-linked domain"/>
    <property type="match status" value="1"/>
</dbReference>
<dbReference type="InterPro" id="IPR039261">
    <property type="entry name" value="FNR_nucleotide-bd"/>
</dbReference>
<evidence type="ECO:0000256" key="2">
    <source>
        <dbReference type="ARBA" id="ARBA00022692"/>
    </source>
</evidence>
<feature type="region of interest" description="Disordered" evidence="6">
    <location>
        <begin position="907"/>
        <end position="926"/>
    </location>
</feature>
<dbReference type="SMR" id="F6MIH5"/>